<protein>
    <recommendedName>
        <fullName evidence="1">Reverse transcriptase domain-containing protein</fullName>
    </recommendedName>
</protein>
<organism evidence="2 3">
    <name type="scientific">Lithospermum erythrorhizon</name>
    <name type="common">Purple gromwell</name>
    <name type="synonym">Lithospermum officinale var. erythrorhizon</name>
    <dbReference type="NCBI Taxonomy" id="34254"/>
    <lineage>
        <taxon>Eukaryota</taxon>
        <taxon>Viridiplantae</taxon>
        <taxon>Streptophyta</taxon>
        <taxon>Embryophyta</taxon>
        <taxon>Tracheophyta</taxon>
        <taxon>Spermatophyta</taxon>
        <taxon>Magnoliopsida</taxon>
        <taxon>eudicotyledons</taxon>
        <taxon>Gunneridae</taxon>
        <taxon>Pentapetalae</taxon>
        <taxon>asterids</taxon>
        <taxon>lamiids</taxon>
        <taxon>Boraginales</taxon>
        <taxon>Boraginaceae</taxon>
        <taxon>Boraginoideae</taxon>
        <taxon>Lithospermeae</taxon>
        <taxon>Lithospermum</taxon>
    </lineage>
</organism>
<dbReference type="Pfam" id="PF00078">
    <property type="entry name" value="RVT_1"/>
    <property type="match status" value="1"/>
</dbReference>
<evidence type="ECO:0000259" key="1">
    <source>
        <dbReference type="Pfam" id="PF00078"/>
    </source>
</evidence>
<proteinExistence type="predicted"/>
<comment type="caution">
    <text evidence="2">The sequence shown here is derived from an EMBL/GenBank/DDBJ whole genome shotgun (WGS) entry which is preliminary data.</text>
</comment>
<reference evidence="2 3" key="1">
    <citation type="submission" date="2024-01" db="EMBL/GenBank/DDBJ databases">
        <title>The complete chloroplast genome sequence of Lithospermum erythrorhizon: insights into the phylogenetic relationship among Boraginaceae species and the maternal lineages of purple gromwells.</title>
        <authorList>
            <person name="Okada T."/>
            <person name="Watanabe K."/>
        </authorList>
    </citation>
    <scope>NUCLEOTIDE SEQUENCE [LARGE SCALE GENOMIC DNA]</scope>
</reference>
<name>A0AAV3RDT6_LITER</name>
<dbReference type="InterPro" id="IPR000477">
    <property type="entry name" value="RT_dom"/>
</dbReference>
<accession>A0AAV3RDT6</accession>
<dbReference type="InterPro" id="IPR052343">
    <property type="entry name" value="Retrotransposon-Effector_Assoc"/>
</dbReference>
<evidence type="ECO:0000313" key="2">
    <source>
        <dbReference type="EMBL" id="GAA0173088.1"/>
    </source>
</evidence>
<dbReference type="PANTHER" id="PTHR46890:SF48">
    <property type="entry name" value="RNA-DIRECTED DNA POLYMERASE"/>
    <property type="match status" value="1"/>
</dbReference>
<dbReference type="Proteomes" id="UP001454036">
    <property type="component" value="Unassembled WGS sequence"/>
</dbReference>
<keyword evidence="3" id="KW-1185">Reference proteome</keyword>
<dbReference type="AlphaFoldDB" id="A0AAV3RDT6"/>
<feature type="domain" description="Reverse transcriptase" evidence="1">
    <location>
        <begin position="31"/>
        <end position="165"/>
    </location>
</feature>
<sequence>MPGSKSPGPDGISTIFFQQYWDIVGPVPNNITQFRPITLCNVAIKIINNVLPTRLKTFLSSVISDSQSSFVPRILITNNIPMAYEAHHYIKNQKQGRKGLMSIKLDMLKAYDRIEWAFLWAMLYEMGFSEKWIHIIMSYVESLTYSLLINGDQIGHIKPGRGLRQDY</sequence>
<dbReference type="EMBL" id="BAABME010008441">
    <property type="protein sequence ID" value="GAA0173088.1"/>
    <property type="molecule type" value="Genomic_DNA"/>
</dbReference>
<gene>
    <name evidence="2" type="ORF">LIER_26778</name>
</gene>
<evidence type="ECO:0000313" key="3">
    <source>
        <dbReference type="Proteomes" id="UP001454036"/>
    </source>
</evidence>
<dbReference type="PANTHER" id="PTHR46890">
    <property type="entry name" value="NON-LTR RETROLELEMENT REVERSE TRANSCRIPTASE-LIKE PROTEIN-RELATED"/>
    <property type="match status" value="1"/>
</dbReference>